<dbReference type="AlphaFoldDB" id="A0A3P5Y3K4"/>
<name>A0A3P5Y3K4_BRACM</name>
<dbReference type="EMBL" id="LR031568">
    <property type="protein sequence ID" value="VDC61977.1"/>
    <property type="molecule type" value="Genomic_DNA"/>
</dbReference>
<evidence type="ECO:0000256" key="1">
    <source>
        <dbReference type="SAM" id="Phobius"/>
    </source>
</evidence>
<keyword evidence="1" id="KW-0812">Transmembrane</keyword>
<feature type="transmembrane region" description="Helical" evidence="1">
    <location>
        <begin position="20"/>
        <end position="44"/>
    </location>
</feature>
<keyword evidence="1" id="KW-1133">Transmembrane helix</keyword>
<keyword evidence="1" id="KW-0472">Membrane</keyword>
<protein>
    <recommendedName>
        <fullName evidence="3">Transmembrane protein</fullName>
    </recommendedName>
</protein>
<organism evidence="2">
    <name type="scientific">Brassica campestris</name>
    <name type="common">Field mustard</name>
    <dbReference type="NCBI Taxonomy" id="3711"/>
    <lineage>
        <taxon>Eukaryota</taxon>
        <taxon>Viridiplantae</taxon>
        <taxon>Streptophyta</taxon>
        <taxon>Embryophyta</taxon>
        <taxon>Tracheophyta</taxon>
        <taxon>Spermatophyta</taxon>
        <taxon>Magnoliopsida</taxon>
        <taxon>eudicotyledons</taxon>
        <taxon>Gunneridae</taxon>
        <taxon>Pentapetalae</taxon>
        <taxon>rosids</taxon>
        <taxon>malvids</taxon>
        <taxon>Brassicales</taxon>
        <taxon>Brassicaceae</taxon>
        <taxon>Brassiceae</taxon>
        <taxon>Brassica</taxon>
    </lineage>
</organism>
<evidence type="ECO:0000313" key="2">
    <source>
        <dbReference type="EMBL" id="VDC61977.1"/>
    </source>
</evidence>
<reference evidence="2" key="1">
    <citation type="submission" date="2018-11" db="EMBL/GenBank/DDBJ databases">
        <authorList>
            <consortium name="Genoscope - CEA"/>
            <person name="William W."/>
        </authorList>
    </citation>
    <scope>NUCLEOTIDE SEQUENCE</scope>
</reference>
<accession>A0A3P5Y3K4</accession>
<proteinExistence type="predicted"/>
<sequence>MKIDEKLSVMELLKRAVKLIFSNINLAFFLFLCSLPLFSANLLFTNINLAFSPTHHLPHLPVPLPRTRSWRLLLSPRS</sequence>
<gene>
    <name evidence="2" type="ORF">BRAA09T39588Z</name>
</gene>
<evidence type="ECO:0008006" key="3">
    <source>
        <dbReference type="Google" id="ProtNLM"/>
    </source>
</evidence>